<dbReference type="OrthoDB" id="10494012at2759"/>
<evidence type="ECO:0000313" key="2">
    <source>
        <dbReference type="EMBL" id="VDI30148.1"/>
    </source>
</evidence>
<evidence type="ECO:0000256" key="1">
    <source>
        <dbReference type="SAM" id="MobiDB-lite"/>
    </source>
</evidence>
<dbReference type="AlphaFoldDB" id="A0A8B6E883"/>
<keyword evidence="3" id="KW-1185">Reference proteome</keyword>
<feature type="compositionally biased region" description="Acidic residues" evidence="1">
    <location>
        <begin position="66"/>
        <end position="75"/>
    </location>
</feature>
<dbReference type="Proteomes" id="UP000596742">
    <property type="component" value="Unassembled WGS sequence"/>
</dbReference>
<evidence type="ECO:0000313" key="3">
    <source>
        <dbReference type="Proteomes" id="UP000596742"/>
    </source>
</evidence>
<feature type="non-terminal residue" evidence="2">
    <location>
        <position position="1"/>
    </location>
</feature>
<feature type="region of interest" description="Disordered" evidence="1">
    <location>
        <begin position="52"/>
        <end position="75"/>
    </location>
</feature>
<dbReference type="EMBL" id="UYJE01004660">
    <property type="protein sequence ID" value="VDI30148.1"/>
    <property type="molecule type" value="Genomic_DNA"/>
</dbReference>
<accession>A0A8B6E883</accession>
<comment type="caution">
    <text evidence="2">The sequence shown here is derived from an EMBL/GenBank/DDBJ whole genome shotgun (WGS) entry which is preliminary data.</text>
</comment>
<protein>
    <submittedName>
        <fullName evidence="2">Uncharacterized protein</fullName>
    </submittedName>
</protein>
<reference evidence="2" key="1">
    <citation type="submission" date="2018-11" db="EMBL/GenBank/DDBJ databases">
        <authorList>
            <person name="Alioto T."/>
            <person name="Alioto T."/>
        </authorList>
    </citation>
    <scope>NUCLEOTIDE SEQUENCE</scope>
</reference>
<gene>
    <name evidence="2" type="ORF">MGAL_10B024413</name>
</gene>
<sequence length="75" mass="8209">LIVNPTTRRNGNESAHYTEINEDIMILTTSQGNDNPVISTDETSVMENTGIVPVNEERSSASSDQDPNESENVDD</sequence>
<organism evidence="2 3">
    <name type="scientific">Mytilus galloprovincialis</name>
    <name type="common">Mediterranean mussel</name>
    <dbReference type="NCBI Taxonomy" id="29158"/>
    <lineage>
        <taxon>Eukaryota</taxon>
        <taxon>Metazoa</taxon>
        <taxon>Spiralia</taxon>
        <taxon>Lophotrochozoa</taxon>
        <taxon>Mollusca</taxon>
        <taxon>Bivalvia</taxon>
        <taxon>Autobranchia</taxon>
        <taxon>Pteriomorphia</taxon>
        <taxon>Mytilida</taxon>
        <taxon>Mytiloidea</taxon>
        <taxon>Mytilidae</taxon>
        <taxon>Mytilinae</taxon>
        <taxon>Mytilus</taxon>
    </lineage>
</organism>
<name>A0A8B6E883_MYTGA</name>
<feature type="non-terminal residue" evidence="2">
    <location>
        <position position="75"/>
    </location>
</feature>
<proteinExistence type="predicted"/>